<accession>A0AC34QZ51</accession>
<evidence type="ECO:0000313" key="2">
    <source>
        <dbReference type="WBParaSite" id="JU765_v2.g20545.t1"/>
    </source>
</evidence>
<name>A0AC34QZ51_9BILA</name>
<proteinExistence type="predicted"/>
<dbReference type="Proteomes" id="UP000887576">
    <property type="component" value="Unplaced"/>
</dbReference>
<evidence type="ECO:0000313" key="1">
    <source>
        <dbReference type="Proteomes" id="UP000887576"/>
    </source>
</evidence>
<sequence>MVRRSRSSSTSSSSSSTSSSAGSSTSSSTSTASSPASKRRGSPRRSPRRRSVSVEKVKESSPQNRVAVTNLSRNVTREHVLEIFGIYGPIKDMRFPMNSRHPYFPRGDAVLEYEKREDAEKALKHMDGGQIDGMVVNCEWQPPTPPPRRRSPIRKPLSPKRRSPPRRSRSPVRRSRSRSPIRRRSPPFRRGRSPRRSPPRRFRRSPPRRSPRRSPPNRRITGGNNVPIGRRRSDSP</sequence>
<dbReference type="WBParaSite" id="JU765_v2.g20545.t1">
    <property type="protein sequence ID" value="JU765_v2.g20545.t1"/>
    <property type="gene ID" value="JU765_v2.g20545"/>
</dbReference>
<protein>
    <submittedName>
        <fullName evidence="2">RRM domain-containing protein</fullName>
    </submittedName>
</protein>
<reference evidence="2" key="1">
    <citation type="submission" date="2022-11" db="UniProtKB">
        <authorList>
            <consortium name="WormBaseParasite"/>
        </authorList>
    </citation>
    <scope>IDENTIFICATION</scope>
</reference>
<organism evidence="1 2">
    <name type="scientific">Panagrolaimus sp. JU765</name>
    <dbReference type="NCBI Taxonomy" id="591449"/>
    <lineage>
        <taxon>Eukaryota</taxon>
        <taxon>Metazoa</taxon>
        <taxon>Ecdysozoa</taxon>
        <taxon>Nematoda</taxon>
        <taxon>Chromadorea</taxon>
        <taxon>Rhabditida</taxon>
        <taxon>Tylenchina</taxon>
        <taxon>Panagrolaimomorpha</taxon>
        <taxon>Panagrolaimoidea</taxon>
        <taxon>Panagrolaimidae</taxon>
        <taxon>Panagrolaimus</taxon>
    </lineage>
</organism>